<feature type="compositionally biased region" description="Basic and acidic residues" evidence="1">
    <location>
        <begin position="12"/>
        <end position="27"/>
    </location>
</feature>
<keyword evidence="3" id="KW-1185">Reference proteome</keyword>
<dbReference type="Gramene" id="RZC72061">
    <property type="protein sequence ID" value="RZC72061"/>
    <property type="gene ID" value="C5167_035253"/>
</dbReference>
<proteinExistence type="predicted"/>
<organism evidence="2 3">
    <name type="scientific">Papaver somniferum</name>
    <name type="common">Opium poppy</name>
    <dbReference type="NCBI Taxonomy" id="3469"/>
    <lineage>
        <taxon>Eukaryota</taxon>
        <taxon>Viridiplantae</taxon>
        <taxon>Streptophyta</taxon>
        <taxon>Embryophyta</taxon>
        <taxon>Tracheophyta</taxon>
        <taxon>Spermatophyta</taxon>
        <taxon>Magnoliopsida</taxon>
        <taxon>Ranunculales</taxon>
        <taxon>Papaveraceae</taxon>
        <taxon>Papaveroideae</taxon>
        <taxon>Papaver</taxon>
    </lineage>
</organism>
<evidence type="ECO:0000256" key="1">
    <source>
        <dbReference type="SAM" id="MobiDB-lite"/>
    </source>
</evidence>
<evidence type="ECO:0000313" key="2">
    <source>
        <dbReference type="EMBL" id="RZC72061.1"/>
    </source>
</evidence>
<reference evidence="2 3" key="1">
    <citation type="journal article" date="2018" name="Science">
        <title>The opium poppy genome and morphinan production.</title>
        <authorList>
            <person name="Guo L."/>
            <person name="Winzer T."/>
            <person name="Yang X."/>
            <person name="Li Y."/>
            <person name="Ning Z."/>
            <person name="He Z."/>
            <person name="Teodor R."/>
            <person name="Lu Y."/>
            <person name="Bowser T.A."/>
            <person name="Graham I.A."/>
            <person name="Ye K."/>
        </authorList>
    </citation>
    <scope>NUCLEOTIDE SEQUENCE [LARGE SCALE GENOMIC DNA]</scope>
    <source>
        <strain evidence="3">cv. HN1</strain>
        <tissue evidence="2">Leaves</tissue>
    </source>
</reference>
<dbReference type="EMBL" id="CM010721">
    <property type="protein sequence ID" value="RZC72061.1"/>
    <property type="molecule type" value="Genomic_DNA"/>
</dbReference>
<protein>
    <submittedName>
        <fullName evidence="2">Uncharacterized protein</fullName>
    </submittedName>
</protein>
<dbReference type="AlphaFoldDB" id="A0A4Y7KIR1"/>
<accession>A0A4Y7KIR1</accession>
<gene>
    <name evidence="2" type="ORF">C5167_035253</name>
</gene>
<feature type="region of interest" description="Disordered" evidence="1">
    <location>
        <begin position="12"/>
        <end position="48"/>
    </location>
</feature>
<dbReference type="Proteomes" id="UP000316621">
    <property type="component" value="Chromosome 7"/>
</dbReference>
<evidence type="ECO:0000313" key="3">
    <source>
        <dbReference type="Proteomes" id="UP000316621"/>
    </source>
</evidence>
<name>A0A4Y7KIR1_PAPSO</name>
<feature type="compositionally biased region" description="Polar residues" evidence="1">
    <location>
        <begin position="30"/>
        <end position="40"/>
    </location>
</feature>
<sequence>MISVYTLAELSTKRKEHDHVIEPETRKRQASSAENATDSPLHSDKQVEGLKNELDKVELEYEQLLAESKLMDMLKEEKV</sequence>